<evidence type="ECO:0000313" key="3">
    <source>
        <dbReference type="Proteomes" id="UP000054337"/>
    </source>
</evidence>
<protein>
    <recommendedName>
        <fullName evidence="1">DUF7587 domain-containing protein</fullName>
    </recommendedName>
</protein>
<keyword evidence="3" id="KW-1185">Reference proteome</keyword>
<evidence type="ECO:0000259" key="1">
    <source>
        <dbReference type="Pfam" id="PF24494"/>
    </source>
</evidence>
<dbReference type="RefSeq" id="XP_014550620.1">
    <property type="nucleotide sequence ID" value="XM_014695134.1"/>
</dbReference>
<dbReference type="InterPro" id="IPR056009">
    <property type="entry name" value="DUF7587"/>
</dbReference>
<gene>
    <name evidence="2" type="ORF">COCVIDRAFT_115012</name>
</gene>
<reference evidence="2 3" key="1">
    <citation type="journal article" date="2013" name="PLoS Genet.">
        <title>Comparative genome structure, secondary metabolite, and effector coding capacity across Cochliobolus pathogens.</title>
        <authorList>
            <person name="Condon B.J."/>
            <person name="Leng Y."/>
            <person name="Wu D."/>
            <person name="Bushley K.E."/>
            <person name="Ohm R.A."/>
            <person name="Otillar R."/>
            <person name="Martin J."/>
            <person name="Schackwitz W."/>
            <person name="Grimwood J."/>
            <person name="MohdZainudin N."/>
            <person name="Xue C."/>
            <person name="Wang R."/>
            <person name="Manning V.A."/>
            <person name="Dhillon B."/>
            <person name="Tu Z.J."/>
            <person name="Steffenson B.J."/>
            <person name="Salamov A."/>
            <person name="Sun H."/>
            <person name="Lowry S."/>
            <person name="LaButti K."/>
            <person name="Han J."/>
            <person name="Copeland A."/>
            <person name="Lindquist E."/>
            <person name="Barry K."/>
            <person name="Schmutz J."/>
            <person name="Baker S.E."/>
            <person name="Ciuffetti L.M."/>
            <person name="Grigoriev I.V."/>
            <person name="Zhong S."/>
            <person name="Turgeon B.G."/>
        </authorList>
    </citation>
    <scope>NUCLEOTIDE SEQUENCE [LARGE SCALE GENOMIC DNA]</scope>
    <source>
        <strain evidence="2 3">FI3</strain>
    </source>
</reference>
<accession>W7DY96</accession>
<dbReference type="EMBL" id="KI968868">
    <property type="protein sequence ID" value="EUN21046.1"/>
    <property type="molecule type" value="Genomic_DNA"/>
</dbReference>
<evidence type="ECO:0000313" key="2">
    <source>
        <dbReference type="EMBL" id="EUN21046.1"/>
    </source>
</evidence>
<name>W7DY96_BIPV3</name>
<feature type="domain" description="DUF7587" evidence="1">
    <location>
        <begin position="22"/>
        <end position="167"/>
    </location>
</feature>
<dbReference type="Proteomes" id="UP000054337">
    <property type="component" value="Unassembled WGS sequence"/>
</dbReference>
<sequence>MEQLQEIFQPHQFRADEHHIDLYHVYDNLSRTPYQPGIGIECDDPDEYFMNAWHVITPTAMMNHLNWRNRTRTQFISLYNNLADAIREQQRRWNQPFVYNVGYRTPGSVRIAHVRLLRNTNVWAFSRAEMLSMMGIFGGQAQLEILKTSAPSEWFVWGVIPNECVQNRHFL</sequence>
<dbReference type="AlphaFoldDB" id="W7DY96"/>
<proteinExistence type="predicted"/>
<dbReference type="GeneID" id="26250658"/>
<organism evidence="2 3">
    <name type="scientific">Bipolaris victoriae (strain FI3)</name>
    <name type="common">Victoria blight of oats agent</name>
    <name type="synonym">Cochliobolus victoriae</name>
    <dbReference type="NCBI Taxonomy" id="930091"/>
    <lineage>
        <taxon>Eukaryota</taxon>
        <taxon>Fungi</taxon>
        <taxon>Dikarya</taxon>
        <taxon>Ascomycota</taxon>
        <taxon>Pezizomycotina</taxon>
        <taxon>Dothideomycetes</taxon>
        <taxon>Pleosporomycetidae</taxon>
        <taxon>Pleosporales</taxon>
        <taxon>Pleosporineae</taxon>
        <taxon>Pleosporaceae</taxon>
        <taxon>Bipolaris</taxon>
    </lineage>
</organism>
<dbReference type="Pfam" id="PF24494">
    <property type="entry name" value="DUF7587"/>
    <property type="match status" value="1"/>
</dbReference>
<dbReference type="HOGENOM" id="CLU_1562608_0_0_1"/>